<organism evidence="3">
    <name type="scientific">Caenorhabditis brenneri</name>
    <name type="common">Nematode worm</name>
    <dbReference type="NCBI Taxonomy" id="135651"/>
    <lineage>
        <taxon>Eukaryota</taxon>
        <taxon>Metazoa</taxon>
        <taxon>Ecdysozoa</taxon>
        <taxon>Nematoda</taxon>
        <taxon>Chromadorea</taxon>
        <taxon>Rhabditida</taxon>
        <taxon>Rhabditina</taxon>
        <taxon>Rhabditomorpha</taxon>
        <taxon>Rhabditoidea</taxon>
        <taxon>Rhabditidae</taxon>
        <taxon>Peloderinae</taxon>
        <taxon>Caenorhabditis</taxon>
    </lineage>
</organism>
<proteinExistence type="predicted"/>
<keyword evidence="1" id="KW-0732">Signal</keyword>
<dbReference type="FunCoup" id="G0N8P9">
    <property type="interactions" value="1049"/>
</dbReference>
<dbReference type="OMA" id="YVADSFD"/>
<dbReference type="AlphaFoldDB" id="G0N8P9"/>
<accession>G0N8P9</accession>
<evidence type="ECO:0000313" key="3">
    <source>
        <dbReference type="Proteomes" id="UP000008068"/>
    </source>
</evidence>
<dbReference type="InParanoid" id="G0N8P9"/>
<dbReference type="EMBL" id="GL379850">
    <property type="protein sequence ID" value="EGT55244.1"/>
    <property type="molecule type" value="Genomic_DNA"/>
</dbReference>
<feature type="signal peptide" evidence="1">
    <location>
        <begin position="1"/>
        <end position="18"/>
    </location>
</feature>
<keyword evidence="3" id="KW-1185">Reference proteome</keyword>
<feature type="chain" id="PRO_5003404830" evidence="1">
    <location>
        <begin position="19"/>
        <end position="380"/>
    </location>
</feature>
<evidence type="ECO:0000313" key="2">
    <source>
        <dbReference type="EMBL" id="EGT55244.1"/>
    </source>
</evidence>
<evidence type="ECO:0000256" key="1">
    <source>
        <dbReference type="SAM" id="SignalP"/>
    </source>
</evidence>
<dbReference type="OrthoDB" id="5787909at2759"/>
<gene>
    <name evidence="2" type="ORF">CAEBREN_04325</name>
</gene>
<sequence length="380" mass="41593">MSRFIQILPFALLSLCLAEDSGLYVNRIKIETFHDNKGNDKSFTYYVADSFDQTQVDNYKTEAGSIGSVYEDDYSADSVSCTVTECPKLRRIYAFMNTTGGITTTRVLDAALKSSTGATAAKPIGFVAPYPGYCSSDDKMPIIEMYSAALKQFAYWSPAQPDQLVNLASTTVDKSRYAPQRLVGYALSAQPERLVLENAAPDYNKPFGKANYTHSFFATNQLVQFTSTDNILNIAQPTKVDEQNTAGYTVKNTGIYLLEKGPTALNLKLEAVCGSRIAIYSAFDKDSKYITLIPKGVATPNIAHSLAGYTFTFNRPVCGGIKGLAALKEFSRTDKPGYFTYENDPAKIQSLENQGWAATSKVLGFAPLDQIGFVLINGVM</sequence>
<dbReference type="eggNOG" id="ENOG502T9IS">
    <property type="taxonomic scope" value="Eukaryota"/>
</dbReference>
<dbReference type="HOGENOM" id="CLU_724104_0_0_1"/>
<reference evidence="3" key="1">
    <citation type="submission" date="2011-07" db="EMBL/GenBank/DDBJ databases">
        <authorList>
            <consortium name="Caenorhabditis brenneri Sequencing and Analysis Consortium"/>
            <person name="Wilson R.K."/>
        </authorList>
    </citation>
    <scope>NUCLEOTIDE SEQUENCE [LARGE SCALE GENOMIC DNA]</scope>
    <source>
        <strain evidence="3">PB2801</strain>
    </source>
</reference>
<dbReference type="Proteomes" id="UP000008068">
    <property type="component" value="Unassembled WGS sequence"/>
</dbReference>
<protein>
    <submittedName>
        <fullName evidence="2">Uncharacterized protein</fullName>
    </submittedName>
</protein>
<name>G0N8P9_CAEBE</name>